<evidence type="ECO:0000313" key="1">
    <source>
        <dbReference type="EMBL" id="MCQ8240960.1"/>
    </source>
</evidence>
<comment type="caution">
    <text evidence="1">The sequence shown here is derived from an EMBL/GenBank/DDBJ whole genome shotgun (WGS) entry which is preliminary data.</text>
</comment>
<dbReference type="InterPro" id="IPR018666">
    <property type="entry name" value="DUF2125"/>
</dbReference>
<protein>
    <submittedName>
        <fullName evidence="1">DUF2125 domain-containing protein</fullName>
    </submittedName>
</protein>
<dbReference type="Pfam" id="PF09898">
    <property type="entry name" value="DUF2125"/>
    <property type="match status" value="1"/>
</dbReference>
<organism evidence="1 2">
    <name type="scientific">Rhizosaccharibacter radicis</name>
    <dbReference type="NCBI Taxonomy" id="2782605"/>
    <lineage>
        <taxon>Bacteria</taxon>
        <taxon>Pseudomonadati</taxon>
        <taxon>Pseudomonadota</taxon>
        <taxon>Alphaproteobacteria</taxon>
        <taxon>Acetobacterales</taxon>
        <taxon>Acetobacteraceae</taxon>
        <taxon>Rhizosaccharibacter</taxon>
    </lineage>
</organism>
<reference evidence="1 2" key="1">
    <citation type="submission" date="2022-06" db="EMBL/GenBank/DDBJ databases">
        <title>Rhizosaccharibacter gen. nov. sp. nov. KSS12, endophytic bacteria isolated from sugarcane.</title>
        <authorList>
            <person name="Pitiwittayakul N."/>
        </authorList>
    </citation>
    <scope>NUCLEOTIDE SEQUENCE [LARGE SCALE GENOMIC DNA]</scope>
    <source>
        <strain evidence="1 2">KSS12</strain>
    </source>
</reference>
<evidence type="ECO:0000313" key="2">
    <source>
        <dbReference type="Proteomes" id="UP001524547"/>
    </source>
</evidence>
<sequence length="374" mass="38707">MAAVAFLIAAALVTADTLLWLHAERRLDQGLKDVLVAARAAGWDVAAQAGTRGGWPLRATLTLMRPHLRGHPAGLPTTVTWVGEELAIGLSPLHPDRLSLMPRGTQALAVETPGAPAAAVRFWGSEIALHVARHMPDAKGAATLDARALHLAVAGPVAATGPDDVATLAGLSGRVSWNLSATRADTALGISLDGRGLSLPPSIPWVPDRVIGTAAIRVAFTGPARRDAVSAERKTDSWDAGAWAAGGGRLLIQELSAGWGNGNGASLSGTASPTADGALDGRFTLMLSGADRTIERMSRENRIEPGTAMAARAVLGLIQRARDSGEADRGGTAPVPAGARPAADDKMFLPLTLRDGMLRLGQIPLARVPLPALR</sequence>
<dbReference type="EMBL" id="JAMZEJ010000005">
    <property type="protein sequence ID" value="MCQ8240960.1"/>
    <property type="molecule type" value="Genomic_DNA"/>
</dbReference>
<gene>
    <name evidence="1" type="ORF">NFI88_08940</name>
</gene>
<keyword evidence="2" id="KW-1185">Reference proteome</keyword>
<accession>A0ABT1W006</accession>
<proteinExistence type="predicted"/>
<dbReference type="RefSeq" id="WP_422919707.1">
    <property type="nucleotide sequence ID" value="NZ_JAMZEJ010000005.1"/>
</dbReference>
<dbReference type="Proteomes" id="UP001524547">
    <property type="component" value="Unassembled WGS sequence"/>
</dbReference>
<name>A0ABT1W006_9PROT</name>